<organism evidence="1 2">
    <name type="scientific">Sistotremastrum niveocremeum HHB9708</name>
    <dbReference type="NCBI Taxonomy" id="1314777"/>
    <lineage>
        <taxon>Eukaryota</taxon>
        <taxon>Fungi</taxon>
        <taxon>Dikarya</taxon>
        <taxon>Basidiomycota</taxon>
        <taxon>Agaricomycotina</taxon>
        <taxon>Agaricomycetes</taxon>
        <taxon>Sistotremastrales</taxon>
        <taxon>Sistotremastraceae</taxon>
        <taxon>Sertulicium</taxon>
        <taxon>Sertulicium niveocremeum</taxon>
    </lineage>
</organism>
<proteinExistence type="predicted"/>
<dbReference type="STRING" id="1314777.A0A165ADY8"/>
<dbReference type="Proteomes" id="UP000076722">
    <property type="component" value="Unassembled WGS sequence"/>
</dbReference>
<keyword evidence="2" id="KW-1185">Reference proteome</keyword>
<accession>A0A165ADY8</accession>
<evidence type="ECO:0000313" key="2">
    <source>
        <dbReference type="Proteomes" id="UP000076722"/>
    </source>
</evidence>
<reference evidence="1 2" key="1">
    <citation type="journal article" date="2016" name="Mol. Biol. Evol.">
        <title>Comparative Genomics of Early-Diverging Mushroom-Forming Fungi Provides Insights into the Origins of Lignocellulose Decay Capabilities.</title>
        <authorList>
            <person name="Nagy L.G."/>
            <person name="Riley R."/>
            <person name="Tritt A."/>
            <person name="Adam C."/>
            <person name="Daum C."/>
            <person name="Floudas D."/>
            <person name="Sun H."/>
            <person name="Yadav J.S."/>
            <person name="Pangilinan J."/>
            <person name="Larsson K.H."/>
            <person name="Matsuura K."/>
            <person name="Barry K."/>
            <person name="Labutti K."/>
            <person name="Kuo R."/>
            <person name="Ohm R.A."/>
            <person name="Bhattacharya S.S."/>
            <person name="Shirouzu T."/>
            <person name="Yoshinaga Y."/>
            <person name="Martin F.M."/>
            <person name="Grigoriev I.V."/>
            <person name="Hibbett D.S."/>
        </authorList>
    </citation>
    <scope>NUCLEOTIDE SEQUENCE [LARGE SCALE GENOMIC DNA]</scope>
    <source>
        <strain evidence="1 2">HHB9708</strain>
    </source>
</reference>
<sequence>MPSDAPQPANHGFILQGTDKLFFGHLALYKVEAHQWQLVISGDVPSDIMEKIRAQRKKDPKSYLFLTNKIPTLLQDLLDAKQFEALIYVGIPKGATDPPPIIYNFKLTNIKVLSETSLLKQELIPYPRFTMPFYVYGTEKQRHIQHVLTEYKNIQLMSDQVTISGVKFAGEGPVYAHFNLPESAMQPFPEKVPENFFFSPGRVFTSVTFSKDLDARQIIGWGNVTLGQTVFIDSSTINYVPKAGEGGHPPGHLSL</sequence>
<protein>
    <submittedName>
        <fullName evidence="1">Uncharacterized protein</fullName>
    </submittedName>
</protein>
<dbReference type="OrthoDB" id="2161780at2759"/>
<dbReference type="EMBL" id="KV419394">
    <property type="protein sequence ID" value="KZS98855.1"/>
    <property type="molecule type" value="Genomic_DNA"/>
</dbReference>
<dbReference type="AlphaFoldDB" id="A0A165ADY8"/>
<name>A0A165ADY8_9AGAM</name>
<gene>
    <name evidence="1" type="ORF">SISNIDRAFT_480456</name>
</gene>
<evidence type="ECO:0000313" key="1">
    <source>
        <dbReference type="EMBL" id="KZS98855.1"/>
    </source>
</evidence>